<dbReference type="Pfam" id="PF02321">
    <property type="entry name" value="OEP"/>
    <property type="match status" value="2"/>
</dbReference>
<dbReference type="PANTHER" id="PTHR30203">
    <property type="entry name" value="OUTER MEMBRANE CATION EFFLUX PROTEIN"/>
    <property type="match status" value="1"/>
</dbReference>
<gene>
    <name evidence="9" type="ORF">CAZ10_03880</name>
</gene>
<accession>A0A1X0SML7</accession>
<evidence type="ECO:0000256" key="1">
    <source>
        <dbReference type="ARBA" id="ARBA00007613"/>
    </source>
</evidence>
<dbReference type="GO" id="GO:0015562">
    <property type="term" value="F:efflux transmembrane transporter activity"/>
    <property type="evidence" value="ECO:0007669"/>
    <property type="project" value="InterPro"/>
</dbReference>
<dbReference type="NCBIfam" id="TIGR01845">
    <property type="entry name" value="outer_NodT"/>
    <property type="match status" value="1"/>
</dbReference>
<keyword evidence="2 8" id="KW-1134">Transmembrane beta strand</keyword>
<reference evidence="9 10" key="1">
    <citation type="submission" date="2017-05" db="EMBL/GenBank/DDBJ databases">
        <authorList>
            <person name="Song R."/>
            <person name="Chenine A.L."/>
            <person name="Ruprecht R.M."/>
        </authorList>
    </citation>
    <scope>NUCLEOTIDE SEQUENCE [LARGE SCALE GENOMIC DNA]</scope>
    <source>
        <strain evidence="9 10">S567_C10_BS</strain>
    </source>
</reference>
<proteinExistence type="inferred from homology"/>
<evidence type="ECO:0000313" key="10">
    <source>
        <dbReference type="Proteomes" id="UP000194857"/>
    </source>
</evidence>
<comment type="subcellular location">
    <subcellularLocation>
        <location evidence="8">Cell outer membrane</location>
        <topology evidence="8">Lipid-anchor</topology>
    </subcellularLocation>
</comment>
<keyword evidence="7 8" id="KW-0449">Lipoprotein</keyword>
<dbReference type="InterPro" id="IPR010131">
    <property type="entry name" value="MdtP/NodT-like"/>
</dbReference>
<protein>
    <submittedName>
        <fullName evidence="9">RND transporter</fullName>
    </submittedName>
</protein>
<evidence type="ECO:0000313" key="9">
    <source>
        <dbReference type="EMBL" id="OTI64916.1"/>
    </source>
</evidence>
<keyword evidence="5 8" id="KW-0564">Palmitate</keyword>
<comment type="caution">
    <text evidence="9">The sequence shown here is derived from an EMBL/GenBank/DDBJ whole genome shotgun (WGS) entry which is preliminary data.</text>
</comment>
<dbReference type="Gene3D" id="1.20.1600.10">
    <property type="entry name" value="Outer membrane efflux proteins (OEP)"/>
    <property type="match status" value="1"/>
</dbReference>
<keyword evidence="3 8" id="KW-0812">Transmembrane</keyword>
<evidence type="ECO:0000256" key="6">
    <source>
        <dbReference type="ARBA" id="ARBA00023237"/>
    </source>
</evidence>
<evidence type="ECO:0000256" key="2">
    <source>
        <dbReference type="ARBA" id="ARBA00022452"/>
    </source>
</evidence>
<comment type="similarity">
    <text evidence="1 8">Belongs to the outer membrane factor (OMF) (TC 1.B.17) family.</text>
</comment>
<dbReference type="Gene3D" id="2.20.200.10">
    <property type="entry name" value="Outer membrane efflux proteins (OEP)"/>
    <property type="match status" value="1"/>
</dbReference>
<keyword evidence="6" id="KW-0998">Cell outer membrane</keyword>
<dbReference type="InterPro" id="IPR003423">
    <property type="entry name" value="OMP_efflux"/>
</dbReference>
<evidence type="ECO:0000256" key="4">
    <source>
        <dbReference type="ARBA" id="ARBA00023136"/>
    </source>
</evidence>
<dbReference type="Proteomes" id="UP000194857">
    <property type="component" value="Unassembled WGS sequence"/>
</dbReference>
<sequence>MLNPARTTTASSVKRLAPSSSTSSRAACRMRSRVRWAPCWRPGCASALLWAVDGGGNFVFARGGMVVLQKSLSHIQSRRYSRSHTTVRQDFFGTQGAAMSQILERYRLIAMISPLLLLAACSHAPHSADPPRLDVPAHFSNEEGGEGILDKSSRRTLPVDWWTAYGDPHLNALVRAALERNTELTIARARVDEASAATRRARASLLPSLSAGTQATRGRDYSENVAIGNDGRATLSASWEADLSGRLSQAAEGARLDAVAAEQAWVATRWQVAFETVSAAVQQRQASELEALAAARLASAERLVLLMQRKFEAGQATGFDIERTRAGVVALRVEQEQLRRARGEATHALDVLVGQTPGAPAASPTLASLAVPDWTPTRIPADLLSERPDVRAAEAKFAAETARWNAAEGERFPRLVLDLSGGRQRVESVGTRITGNIFSLGAGVSLPIFDGGAIRAGIETGEARSRAARAEFERTLLSALQDVENAYLGWHTQHAALEHQAEGVAVAERQLDRSRRLFEAGQVDATVVAEAEAGVLSAQASLIRTRAETAMQWGVLAKALSGSPV</sequence>
<dbReference type="GO" id="GO:0009279">
    <property type="term" value="C:cell outer membrane"/>
    <property type="evidence" value="ECO:0007669"/>
    <property type="project" value="UniProtKB-SubCell"/>
</dbReference>
<keyword evidence="4 8" id="KW-0472">Membrane</keyword>
<dbReference type="SUPFAM" id="SSF56954">
    <property type="entry name" value="Outer membrane efflux proteins (OEP)"/>
    <property type="match status" value="1"/>
</dbReference>
<name>A0A1X0SML7_PSEAI</name>
<dbReference type="EMBL" id="NFFZ01000002">
    <property type="protein sequence ID" value="OTI64916.1"/>
    <property type="molecule type" value="Genomic_DNA"/>
</dbReference>
<evidence type="ECO:0000256" key="3">
    <source>
        <dbReference type="ARBA" id="ARBA00022692"/>
    </source>
</evidence>
<dbReference type="AlphaFoldDB" id="A0A1X0SML7"/>
<evidence type="ECO:0000256" key="8">
    <source>
        <dbReference type="RuleBase" id="RU362097"/>
    </source>
</evidence>
<dbReference type="PANTHER" id="PTHR30203:SF29">
    <property type="entry name" value="PROTEIN CYAE"/>
    <property type="match status" value="1"/>
</dbReference>
<evidence type="ECO:0000256" key="5">
    <source>
        <dbReference type="ARBA" id="ARBA00023139"/>
    </source>
</evidence>
<evidence type="ECO:0000256" key="7">
    <source>
        <dbReference type="ARBA" id="ARBA00023288"/>
    </source>
</evidence>
<organism evidence="9 10">
    <name type="scientific">Pseudomonas aeruginosa</name>
    <dbReference type="NCBI Taxonomy" id="287"/>
    <lineage>
        <taxon>Bacteria</taxon>
        <taxon>Pseudomonadati</taxon>
        <taxon>Pseudomonadota</taxon>
        <taxon>Gammaproteobacteria</taxon>
        <taxon>Pseudomonadales</taxon>
        <taxon>Pseudomonadaceae</taxon>
        <taxon>Pseudomonas</taxon>
    </lineage>
</organism>